<accession>A0A284RZH3</accession>
<dbReference type="AlphaFoldDB" id="A0A284RZH3"/>
<name>A0A284RZH3_ARMOS</name>
<reference evidence="2" key="1">
    <citation type="journal article" date="2017" name="Nat. Ecol. Evol.">
        <title>Genome expansion and lineage-specific genetic innovations in the forest pathogenic fungi Armillaria.</title>
        <authorList>
            <person name="Sipos G."/>
            <person name="Prasanna A.N."/>
            <person name="Walter M.C."/>
            <person name="O'Connor E."/>
            <person name="Balint B."/>
            <person name="Krizsan K."/>
            <person name="Kiss B."/>
            <person name="Hess J."/>
            <person name="Varga T."/>
            <person name="Slot J."/>
            <person name="Riley R."/>
            <person name="Boka B."/>
            <person name="Rigling D."/>
            <person name="Barry K."/>
            <person name="Lee J."/>
            <person name="Mihaltcheva S."/>
            <person name="LaButti K."/>
            <person name="Lipzen A."/>
            <person name="Waldron R."/>
            <person name="Moloney N.M."/>
            <person name="Sperisen C."/>
            <person name="Kredics L."/>
            <person name="Vagvoelgyi C."/>
            <person name="Patrignani A."/>
            <person name="Fitzpatrick D."/>
            <person name="Nagy I."/>
            <person name="Doyle S."/>
            <person name="Anderson J.B."/>
            <person name="Grigoriev I.V."/>
            <person name="Gueldener U."/>
            <person name="Muensterkoetter M."/>
            <person name="Nagy L.G."/>
        </authorList>
    </citation>
    <scope>NUCLEOTIDE SEQUENCE [LARGE SCALE GENOMIC DNA]</scope>
    <source>
        <strain evidence="2">C18/9</strain>
    </source>
</reference>
<keyword evidence="2" id="KW-1185">Reference proteome</keyword>
<organism evidence="1 2">
    <name type="scientific">Armillaria ostoyae</name>
    <name type="common">Armillaria root rot fungus</name>
    <dbReference type="NCBI Taxonomy" id="47428"/>
    <lineage>
        <taxon>Eukaryota</taxon>
        <taxon>Fungi</taxon>
        <taxon>Dikarya</taxon>
        <taxon>Basidiomycota</taxon>
        <taxon>Agaricomycotina</taxon>
        <taxon>Agaricomycetes</taxon>
        <taxon>Agaricomycetidae</taxon>
        <taxon>Agaricales</taxon>
        <taxon>Marasmiineae</taxon>
        <taxon>Physalacriaceae</taxon>
        <taxon>Armillaria</taxon>
    </lineage>
</organism>
<proteinExistence type="predicted"/>
<evidence type="ECO:0000313" key="2">
    <source>
        <dbReference type="Proteomes" id="UP000219338"/>
    </source>
</evidence>
<gene>
    <name evidence="1" type="ORF">ARMOST_17571</name>
</gene>
<protein>
    <submittedName>
        <fullName evidence="1">Uncharacterized protein</fullName>
    </submittedName>
</protein>
<sequence length="103" mass="11147">MIGSLPLDPSPPLPGNRLESFVTLTAIHRPSRPSGFLRNRPGTVEQSSKVVGYGLRLSGSPLQLHELGGAAALTGRGRRSAERQTIRLSLFRVVVSFPLIRGY</sequence>
<dbReference type="EMBL" id="FUEG01000022">
    <property type="protein sequence ID" value="SJL14116.1"/>
    <property type="molecule type" value="Genomic_DNA"/>
</dbReference>
<evidence type="ECO:0000313" key="1">
    <source>
        <dbReference type="EMBL" id="SJL14116.1"/>
    </source>
</evidence>
<dbReference type="Proteomes" id="UP000219338">
    <property type="component" value="Unassembled WGS sequence"/>
</dbReference>